<dbReference type="Pfam" id="PF04229">
    <property type="entry name" value="GrpB"/>
    <property type="match status" value="1"/>
</dbReference>
<dbReference type="STRING" id="649747.HMPREF0083_01110"/>
<dbReference type="PANTHER" id="PTHR34822:SF1">
    <property type="entry name" value="GRPB FAMILY PROTEIN"/>
    <property type="match status" value="1"/>
</dbReference>
<comment type="caution">
    <text evidence="1">The sequence shown here is derived from an EMBL/GenBank/DDBJ whole genome shotgun (WGS) entry which is preliminary data.</text>
</comment>
<dbReference type="PANTHER" id="PTHR34822">
    <property type="entry name" value="GRPB DOMAIN PROTEIN (AFU_ORTHOLOGUE AFUA_1G01530)"/>
    <property type="match status" value="1"/>
</dbReference>
<dbReference type="SUPFAM" id="SSF81301">
    <property type="entry name" value="Nucleotidyltransferase"/>
    <property type="match status" value="1"/>
</dbReference>
<evidence type="ECO:0000313" key="2">
    <source>
        <dbReference type="Proteomes" id="UP000016511"/>
    </source>
</evidence>
<evidence type="ECO:0008006" key="3">
    <source>
        <dbReference type="Google" id="ProtNLM"/>
    </source>
</evidence>
<dbReference type="PATRIC" id="fig|649747.3.peg.1006"/>
<sequence length="74" mass="8172">MTHSGIEIVIFNEEWAETFQSIKQVISKSLNDLIIGIEHVGSTSIQGLGAKQILDIDIVIESYDVFPKVITGLE</sequence>
<gene>
    <name evidence="1" type="ORF">HMPREF0083_01110</name>
</gene>
<protein>
    <recommendedName>
        <fullName evidence="3">GrpB protein</fullName>
    </recommendedName>
</protein>
<organism evidence="1 2">
    <name type="scientific">Aneurinibacillus aneurinilyticus ATCC 12856</name>
    <dbReference type="NCBI Taxonomy" id="649747"/>
    <lineage>
        <taxon>Bacteria</taxon>
        <taxon>Bacillati</taxon>
        <taxon>Bacillota</taxon>
        <taxon>Bacilli</taxon>
        <taxon>Bacillales</taxon>
        <taxon>Paenibacillaceae</taxon>
        <taxon>Aneurinibacillus group</taxon>
        <taxon>Aneurinibacillus</taxon>
    </lineage>
</organism>
<evidence type="ECO:0000313" key="1">
    <source>
        <dbReference type="EMBL" id="ERI10781.1"/>
    </source>
</evidence>
<reference evidence="1 2" key="1">
    <citation type="submission" date="2013-08" db="EMBL/GenBank/DDBJ databases">
        <authorList>
            <person name="Weinstock G."/>
            <person name="Sodergren E."/>
            <person name="Wylie T."/>
            <person name="Fulton L."/>
            <person name="Fulton R."/>
            <person name="Fronick C."/>
            <person name="O'Laughlin M."/>
            <person name="Godfrey J."/>
            <person name="Miner T."/>
            <person name="Herter B."/>
            <person name="Appelbaum E."/>
            <person name="Cordes M."/>
            <person name="Lek S."/>
            <person name="Wollam A."/>
            <person name="Pepin K.H."/>
            <person name="Palsikar V.B."/>
            <person name="Mitreva M."/>
            <person name="Wilson R.K."/>
        </authorList>
    </citation>
    <scope>NUCLEOTIDE SEQUENCE [LARGE SCALE GENOMIC DNA]</scope>
    <source>
        <strain evidence="1 2">ATCC 12856</strain>
    </source>
</reference>
<dbReference type="EMBL" id="AWSJ01000067">
    <property type="protein sequence ID" value="ERI10781.1"/>
    <property type="molecule type" value="Genomic_DNA"/>
</dbReference>
<accession>U1YJ50</accession>
<dbReference type="HOGENOM" id="CLU_200604_0_0_9"/>
<dbReference type="InterPro" id="IPR007344">
    <property type="entry name" value="GrpB/CoaE"/>
</dbReference>
<dbReference type="eggNOG" id="COG2320">
    <property type="taxonomic scope" value="Bacteria"/>
</dbReference>
<dbReference type="InterPro" id="IPR043519">
    <property type="entry name" value="NT_sf"/>
</dbReference>
<dbReference type="AlphaFoldDB" id="U1YJ50"/>
<dbReference type="Proteomes" id="UP000016511">
    <property type="component" value="Unassembled WGS sequence"/>
</dbReference>
<dbReference type="Gene3D" id="3.30.460.10">
    <property type="entry name" value="Beta Polymerase, domain 2"/>
    <property type="match status" value="1"/>
</dbReference>
<name>U1YJ50_ANEAE</name>
<keyword evidence="2" id="KW-1185">Reference proteome</keyword>
<proteinExistence type="predicted"/>